<evidence type="ECO:0000313" key="3">
    <source>
        <dbReference type="EMBL" id="SJM95960.1"/>
    </source>
</evidence>
<proteinExistence type="predicted"/>
<dbReference type="Pfam" id="PF13505">
    <property type="entry name" value="OMP_b-brl"/>
    <property type="match status" value="1"/>
</dbReference>
<dbReference type="InterPro" id="IPR011250">
    <property type="entry name" value="OMP/PagP_B-barrel"/>
</dbReference>
<feature type="domain" description="Outer membrane protein beta-barrel" evidence="2">
    <location>
        <begin position="10"/>
        <end position="210"/>
    </location>
</feature>
<gene>
    <name evidence="3" type="ORF">CRENPOLYSF2_800006</name>
</gene>
<accession>A0A1R4HJA1</accession>
<organism evidence="3 4">
    <name type="scientific">Crenothrix polyspora</name>
    <dbReference type="NCBI Taxonomy" id="360316"/>
    <lineage>
        <taxon>Bacteria</taxon>
        <taxon>Pseudomonadati</taxon>
        <taxon>Pseudomonadota</taxon>
        <taxon>Gammaproteobacteria</taxon>
        <taxon>Methylococcales</taxon>
        <taxon>Crenotrichaceae</taxon>
        <taxon>Crenothrix</taxon>
    </lineage>
</organism>
<protein>
    <recommendedName>
        <fullName evidence="2">Outer membrane protein beta-barrel domain-containing protein</fullName>
    </recommendedName>
</protein>
<keyword evidence="1" id="KW-0732">Signal</keyword>
<dbReference type="SUPFAM" id="SSF56925">
    <property type="entry name" value="OMPA-like"/>
    <property type="match status" value="1"/>
</dbReference>
<keyword evidence="4" id="KW-1185">Reference proteome</keyword>
<evidence type="ECO:0000259" key="2">
    <source>
        <dbReference type="Pfam" id="PF13505"/>
    </source>
</evidence>
<reference evidence="4" key="1">
    <citation type="submission" date="2017-02" db="EMBL/GenBank/DDBJ databases">
        <authorList>
            <person name="Daims H."/>
        </authorList>
    </citation>
    <scope>NUCLEOTIDE SEQUENCE [LARGE SCALE GENOMIC DNA]</scope>
</reference>
<dbReference type="AlphaFoldDB" id="A0A1R4HJA1"/>
<evidence type="ECO:0000313" key="4">
    <source>
        <dbReference type="Proteomes" id="UP000195442"/>
    </source>
</evidence>
<dbReference type="InterPro" id="IPR027385">
    <property type="entry name" value="Beta-barrel_OMP"/>
</dbReference>
<evidence type="ECO:0000256" key="1">
    <source>
        <dbReference type="ARBA" id="ARBA00022729"/>
    </source>
</evidence>
<dbReference type="Proteomes" id="UP000195442">
    <property type="component" value="Unassembled WGS sequence"/>
</dbReference>
<dbReference type="EMBL" id="FUKJ01000447">
    <property type="protein sequence ID" value="SJM95960.1"/>
    <property type="molecule type" value="Genomic_DNA"/>
</dbReference>
<dbReference type="Gene3D" id="2.40.160.20">
    <property type="match status" value="1"/>
</dbReference>
<sequence length="215" mass="24079">MLCDAIQANEHKAYLQLNAGAAFVPSSFIPIGSAISSTGSFQIISTSRYDPSFVTSIALGYHLTEQFRLEGEFVYQSDNFTATTSIPQLKIMRGRSGIIDLDQPLHGERTRTAFLLNAYYDFKNQTPFTPFIMAGVGGYHMQIEQDAYSLVGKGLYHSENDVDLAYQVGAGINYKFNDRFSFDVKYRYFSAAEAQLDRLTEVDDHQLMAGIRIGF</sequence>
<name>A0A1R4HJA1_9GAMM</name>